<dbReference type="PANTHER" id="PTHR24260:SF145">
    <property type="entry name" value="FI17609P1-RELATED"/>
    <property type="match status" value="1"/>
</dbReference>
<evidence type="ECO:0000313" key="4">
    <source>
        <dbReference type="Proteomes" id="UP000295192"/>
    </source>
</evidence>
<dbReference type="Pfam" id="PF00089">
    <property type="entry name" value="Trypsin"/>
    <property type="match status" value="1"/>
</dbReference>
<dbReference type="OrthoDB" id="7820396at2759"/>
<sequence>MQLEYGLISLLLAIAVVHSVSLQDSKCGYISEEQLLRIDAFAIPTEHQWLAGITYRNGQEMKLQNNGCVGVLISKRNVLAPAHCFLQYDGQVEVVSVLLGVWNKSSTLDDVSCDRNGFCVLPAQDIPVKAIAIYPEYDPLTLKHDLAVLTLQRDAQLTPNVMPICMPPPSKVNETLVGQLFVVAGLPIKDELKHKSYVHIRSRPYCQEEHSSLLSSINTVCGHQDPSKMYHLGAPLVGIHVEMDAPQSFYLVGLLLDAKENFDGEQQIVDSFLDVRPYLNFINRNADFLIVSD</sequence>
<dbReference type="GO" id="GO:0006508">
    <property type="term" value="P:proteolysis"/>
    <property type="evidence" value="ECO:0007669"/>
    <property type="project" value="InterPro"/>
</dbReference>
<dbReference type="InterPro" id="IPR001254">
    <property type="entry name" value="Trypsin_dom"/>
</dbReference>
<accession>A0A484BP91</accession>
<keyword evidence="1" id="KW-0732">Signal</keyword>
<proteinExistence type="predicted"/>
<feature type="domain" description="Peptidase S1" evidence="2">
    <location>
        <begin position="29"/>
        <end position="287"/>
    </location>
</feature>
<evidence type="ECO:0000259" key="2">
    <source>
        <dbReference type="PROSITE" id="PS50240"/>
    </source>
</evidence>
<name>A0A484BP91_DRONA</name>
<protein>
    <recommendedName>
        <fullName evidence="2">Peptidase S1 domain-containing protein</fullName>
    </recommendedName>
</protein>
<comment type="caution">
    <text evidence="3">The sequence shown here is derived from an EMBL/GenBank/DDBJ whole genome shotgun (WGS) entry which is preliminary data.</text>
</comment>
<evidence type="ECO:0000313" key="3">
    <source>
        <dbReference type="EMBL" id="TDG50494.1"/>
    </source>
</evidence>
<dbReference type="InterPro" id="IPR043504">
    <property type="entry name" value="Peptidase_S1_PA_chymotrypsin"/>
</dbReference>
<dbReference type="OMA" id="GFCQSKV"/>
<dbReference type="KEGG" id="dnv:108655217"/>
<evidence type="ECO:0000256" key="1">
    <source>
        <dbReference type="SAM" id="SignalP"/>
    </source>
</evidence>
<dbReference type="SUPFAM" id="SSF50494">
    <property type="entry name" value="Trypsin-like serine proteases"/>
    <property type="match status" value="1"/>
</dbReference>
<gene>
    <name evidence="3" type="ORF">AWZ03_003083</name>
</gene>
<organism evidence="3 4">
    <name type="scientific">Drosophila navojoa</name>
    <name type="common">Fruit fly</name>
    <dbReference type="NCBI Taxonomy" id="7232"/>
    <lineage>
        <taxon>Eukaryota</taxon>
        <taxon>Metazoa</taxon>
        <taxon>Ecdysozoa</taxon>
        <taxon>Arthropoda</taxon>
        <taxon>Hexapoda</taxon>
        <taxon>Insecta</taxon>
        <taxon>Pterygota</taxon>
        <taxon>Neoptera</taxon>
        <taxon>Endopterygota</taxon>
        <taxon>Diptera</taxon>
        <taxon>Brachycera</taxon>
        <taxon>Muscomorpha</taxon>
        <taxon>Ephydroidea</taxon>
        <taxon>Drosophilidae</taxon>
        <taxon>Drosophila</taxon>
    </lineage>
</organism>
<dbReference type="SMART" id="SM00020">
    <property type="entry name" value="Tryp_SPc"/>
    <property type="match status" value="1"/>
</dbReference>
<dbReference type="AlphaFoldDB" id="A0A484BP91"/>
<dbReference type="GO" id="GO:0004252">
    <property type="term" value="F:serine-type endopeptidase activity"/>
    <property type="evidence" value="ECO:0007669"/>
    <property type="project" value="InterPro"/>
</dbReference>
<keyword evidence="4" id="KW-1185">Reference proteome</keyword>
<dbReference type="PROSITE" id="PS50240">
    <property type="entry name" value="TRYPSIN_DOM"/>
    <property type="match status" value="1"/>
</dbReference>
<dbReference type="Proteomes" id="UP000295192">
    <property type="component" value="Unassembled WGS sequence"/>
</dbReference>
<dbReference type="Gene3D" id="2.40.10.10">
    <property type="entry name" value="Trypsin-like serine proteases"/>
    <property type="match status" value="1"/>
</dbReference>
<dbReference type="InterPro" id="IPR051333">
    <property type="entry name" value="CLIP_Serine_Protease"/>
</dbReference>
<feature type="signal peptide" evidence="1">
    <location>
        <begin position="1"/>
        <end position="19"/>
    </location>
</feature>
<reference evidence="3 4" key="1">
    <citation type="journal article" date="2019" name="J. Hered.">
        <title>An Improved Genome Assembly for Drosophila navojoa, the Basal Species in the mojavensis Cluster.</title>
        <authorList>
            <person name="Vanderlinde T."/>
            <person name="Dupim E.G."/>
            <person name="Nazario-Yepiz N.O."/>
            <person name="Carvalho A.B."/>
        </authorList>
    </citation>
    <scope>NUCLEOTIDE SEQUENCE [LARGE SCALE GENOMIC DNA]</scope>
    <source>
        <strain evidence="3">Navoj_Jal97</strain>
        <tissue evidence="3">Whole organism</tissue>
    </source>
</reference>
<feature type="chain" id="PRO_5019767150" description="Peptidase S1 domain-containing protein" evidence="1">
    <location>
        <begin position="20"/>
        <end position="293"/>
    </location>
</feature>
<dbReference type="InterPro" id="IPR009003">
    <property type="entry name" value="Peptidase_S1_PA"/>
</dbReference>
<dbReference type="EMBL" id="LSRL02000015">
    <property type="protein sequence ID" value="TDG50494.1"/>
    <property type="molecule type" value="Genomic_DNA"/>
</dbReference>
<dbReference type="PANTHER" id="PTHR24260">
    <property type="match status" value="1"/>
</dbReference>